<organism evidence="3 4">
    <name type="scientific">Kocuria varians</name>
    <name type="common">Micrococcus varians</name>
    <dbReference type="NCBI Taxonomy" id="1272"/>
    <lineage>
        <taxon>Bacteria</taxon>
        <taxon>Bacillati</taxon>
        <taxon>Actinomycetota</taxon>
        <taxon>Actinomycetes</taxon>
        <taxon>Micrococcales</taxon>
        <taxon>Micrococcaceae</taxon>
        <taxon>Kocuria</taxon>
    </lineage>
</organism>
<name>A0A7D7Q3T9_KOCVA</name>
<dbReference type="RefSeq" id="WP_094393810.1">
    <property type="nucleotide sequence ID" value="NZ_CP059343.1"/>
</dbReference>
<dbReference type="Proteomes" id="UP000216825">
    <property type="component" value="Chromosome"/>
</dbReference>
<feature type="transmembrane region" description="Helical" evidence="2">
    <location>
        <begin position="62"/>
        <end position="85"/>
    </location>
</feature>
<evidence type="ECO:0008006" key="5">
    <source>
        <dbReference type="Google" id="ProtNLM"/>
    </source>
</evidence>
<evidence type="ECO:0000256" key="2">
    <source>
        <dbReference type="SAM" id="Phobius"/>
    </source>
</evidence>
<dbReference type="EMBL" id="CP059343">
    <property type="protein sequence ID" value="QMS56977.1"/>
    <property type="molecule type" value="Genomic_DNA"/>
</dbReference>
<sequence length="182" mass="19647">MSSQHPESTEPEPTAAVPPRQGGGGVRYEERLSVSWWVWLIVLFVGAAGFVAVAPISIAVGVIVGAVLVVVIAVVVQLGTPSIVLTDEDLRVGRAYIERRYVGEAEALRGDDARLARGPALDGRAFMNFRVSIPNLCRISIVDPVDPTPYWLTATRHPEELARAINGDPTDPENIAREVLSD</sequence>
<dbReference type="KEGG" id="kvr:CIB50_0001702"/>
<feature type="transmembrane region" description="Helical" evidence="2">
    <location>
        <begin position="36"/>
        <end position="56"/>
    </location>
</feature>
<reference evidence="3 4" key="2">
    <citation type="submission" date="2020-07" db="EMBL/GenBank/DDBJ databases">
        <title>Genome of starter culture bacteria Kocuria salsicia reveals its technological properties and safety for usage in meat industry.</title>
        <authorList>
            <person name="Michael M."/>
            <person name="Konstantin K."/>
            <person name="Evgenii K."/>
            <person name="Galina S."/>
            <person name="Oksana K."/>
            <person name="Andrei L."/>
        </authorList>
    </citation>
    <scope>NUCLEOTIDE SEQUENCE [LARGE SCALE GENOMIC DNA]</scope>
    <source>
        <strain evidence="3 4">80</strain>
    </source>
</reference>
<protein>
    <recommendedName>
        <fullName evidence="5">DUF3093 domain-containing protein</fullName>
    </recommendedName>
</protein>
<dbReference type="Pfam" id="PF11292">
    <property type="entry name" value="DUF3093"/>
    <property type="match status" value="1"/>
</dbReference>
<keyword evidence="2" id="KW-0472">Membrane</keyword>
<keyword evidence="2" id="KW-0812">Transmembrane</keyword>
<reference evidence="4" key="1">
    <citation type="submission" date="2017-08" db="EMBL/GenBank/DDBJ databases">
        <title>Draft Genome Sequence of Kocuria varians 80.</title>
        <authorList>
            <person name="Minaev M."/>
            <person name="Kurbakov K.A."/>
            <person name="Solodovnikova G.I."/>
            <person name="Kuznetsova O.A."/>
            <person name="Lisitsyn A.B."/>
        </authorList>
    </citation>
    <scope>NUCLEOTIDE SEQUENCE [LARGE SCALE GENOMIC DNA]</scope>
    <source>
        <strain evidence="4">80</strain>
    </source>
</reference>
<dbReference type="AlphaFoldDB" id="A0A7D7Q3T9"/>
<keyword evidence="2" id="KW-1133">Transmembrane helix</keyword>
<keyword evidence="4" id="KW-1185">Reference proteome</keyword>
<evidence type="ECO:0000256" key="1">
    <source>
        <dbReference type="SAM" id="MobiDB-lite"/>
    </source>
</evidence>
<accession>A0A7D7Q3T9</accession>
<feature type="region of interest" description="Disordered" evidence="1">
    <location>
        <begin position="1"/>
        <end position="23"/>
    </location>
</feature>
<proteinExistence type="predicted"/>
<gene>
    <name evidence="3" type="ORF">CIB50_0001702</name>
</gene>
<dbReference type="InterPro" id="IPR021443">
    <property type="entry name" value="DUF3093"/>
</dbReference>
<evidence type="ECO:0000313" key="3">
    <source>
        <dbReference type="EMBL" id="QMS56977.1"/>
    </source>
</evidence>
<evidence type="ECO:0000313" key="4">
    <source>
        <dbReference type="Proteomes" id="UP000216825"/>
    </source>
</evidence>